<feature type="region of interest" description="Disordered" evidence="9">
    <location>
        <begin position="1"/>
        <end position="23"/>
    </location>
</feature>
<dbReference type="PROSITE" id="PS51767">
    <property type="entry name" value="PEPTIDASE_A1"/>
    <property type="match status" value="2"/>
</dbReference>
<dbReference type="PANTHER" id="PTHR47967:SF23">
    <property type="entry name" value="OS04G0448300 PROTEIN"/>
    <property type="match status" value="1"/>
</dbReference>
<feature type="domain" description="Peptidase A1" evidence="11">
    <location>
        <begin position="646"/>
        <end position="999"/>
    </location>
</feature>
<dbReference type="GO" id="GO:0005576">
    <property type="term" value="C:extracellular region"/>
    <property type="evidence" value="ECO:0007669"/>
    <property type="project" value="TreeGrafter"/>
</dbReference>
<dbReference type="FunFam" id="2.40.70.10:FF:000029">
    <property type="entry name" value="Aspartyl protease family protein"/>
    <property type="match status" value="1"/>
</dbReference>
<dbReference type="PROSITE" id="PS00141">
    <property type="entry name" value="ASP_PROTEASE"/>
    <property type="match status" value="1"/>
</dbReference>
<evidence type="ECO:0000313" key="12">
    <source>
        <dbReference type="EMBL" id="KAF8714881.1"/>
    </source>
</evidence>
<dbReference type="InterPro" id="IPR032799">
    <property type="entry name" value="TAXi_C"/>
</dbReference>
<dbReference type="AlphaFoldDB" id="A0A835BXW8"/>
<dbReference type="Gene3D" id="2.40.70.10">
    <property type="entry name" value="Acid Proteases"/>
    <property type="match status" value="4"/>
</dbReference>
<keyword evidence="13" id="KW-1185">Reference proteome</keyword>
<comment type="caution">
    <text evidence="12">The sequence shown here is derived from an EMBL/GenBank/DDBJ whole genome shotgun (WGS) entry which is preliminary data.</text>
</comment>
<keyword evidence="2 8" id="KW-0645">Protease</keyword>
<dbReference type="GO" id="GO:0004190">
    <property type="term" value="F:aspartic-type endopeptidase activity"/>
    <property type="evidence" value="ECO:0007669"/>
    <property type="project" value="UniProtKB-KW"/>
</dbReference>
<dbReference type="Pfam" id="PF14543">
    <property type="entry name" value="TAXi_N"/>
    <property type="match status" value="2"/>
</dbReference>
<keyword evidence="10" id="KW-1133">Transmembrane helix</keyword>
<dbReference type="OrthoDB" id="660550at2759"/>
<dbReference type="InterPro" id="IPR034161">
    <property type="entry name" value="Pepsin-like_plant"/>
</dbReference>
<evidence type="ECO:0000256" key="4">
    <source>
        <dbReference type="ARBA" id="ARBA00022750"/>
    </source>
</evidence>
<evidence type="ECO:0000256" key="3">
    <source>
        <dbReference type="ARBA" id="ARBA00022729"/>
    </source>
</evidence>
<comment type="similarity">
    <text evidence="1 8">Belongs to the peptidase A1 family.</text>
</comment>
<keyword evidence="10" id="KW-0472">Membrane</keyword>
<dbReference type="InterPro" id="IPR001461">
    <property type="entry name" value="Aspartic_peptidase_A1"/>
</dbReference>
<dbReference type="Pfam" id="PF14541">
    <property type="entry name" value="TAXi_C"/>
    <property type="match status" value="2"/>
</dbReference>
<feature type="transmembrane region" description="Helical" evidence="10">
    <location>
        <begin position="71"/>
        <end position="90"/>
    </location>
</feature>
<dbReference type="PRINTS" id="PR00792">
    <property type="entry name" value="PEPSIN"/>
</dbReference>
<proteinExistence type="inferred from homology"/>
<dbReference type="CDD" id="cd05476">
    <property type="entry name" value="pepsin_A_like_plant"/>
    <property type="match status" value="2"/>
</dbReference>
<evidence type="ECO:0000256" key="1">
    <source>
        <dbReference type="ARBA" id="ARBA00007447"/>
    </source>
</evidence>
<evidence type="ECO:0000256" key="10">
    <source>
        <dbReference type="SAM" id="Phobius"/>
    </source>
</evidence>
<dbReference type="EMBL" id="JACEFO010001734">
    <property type="protein sequence ID" value="KAF8714881.1"/>
    <property type="molecule type" value="Genomic_DNA"/>
</dbReference>
<evidence type="ECO:0000313" key="13">
    <source>
        <dbReference type="Proteomes" id="UP000636709"/>
    </source>
</evidence>
<dbReference type="FunFam" id="2.40.70.10:FF:000031">
    <property type="entry name" value="Aspartyl protease AED1"/>
    <property type="match status" value="1"/>
</dbReference>
<keyword evidence="5 8" id="KW-0378">Hydrolase</keyword>
<keyword evidence="6" id="KW-0325">Glycoprotein</keyword>
<dbReference type="InterPro" id="IPR032861">
    <property type="entry name" value="TAXi_N"/>
</dbReference>
<dbReference type="PANTHER" id="PTHR47967">
    <property type="entry name" value="OS07G0603500 PROTEIN-RELATED"/>
    <property type="match status" value="1"/>
</dbReference>
<dbReference type="InterPro" id="IPR033121">
    <property type="entry name" value="PEPTIDASE_A1"/>
</dbReference>
<dbReference type="SUPFAM" id="SSF50630">
    <property type="entry name" value="Acid proteases"/>
    <property type="match status" value="2"/>
</dbReference>
<sequence length="1007" mass="106037">MAGAGHLPPLQEEGDAASSRSELLTERNIHNALPSSQEEEDPFRTRITHALALSLVTLPPKFPRKKKMVSLARLLLLVTVVAAAAARCAVSATTAARHPKGLRVHLTHVDAHGNYSRLQLLQRAARRSHHRMSRLVARATGVHVASSSSSKAVAASSGGGGDLQVPVHAGNGEFLMDLAIGTPSLSYSAIVDTGSDLVWTQCKPCNECFKQSTPVFDPSSSSTYAAVPCSSTLCSDLPTSSCTTSASKCGYTYTYGDASSTQGTLATETFTLAKSKLPGVAFGCGDTNEGDGFTQGAGLVGLGRGPLSLVSQLGLDKFSYCLTSLDDDTGKSPLLLGSVAEISSSAATSPVQSTPLVKNPSQPSFYYVTLTGLTVGSQHITLPTSAFAIQDDGTGGVIVDSGTSITYLEVQGYRALKKAFVAQMSLPVVDGSEIGLDLCFQAPSKGVDQVQVPKLVLHFDGGADLDLPAENYMILDSASGALCMTVMASRGLSIIGNFQQQNFQFVYDVAGDTLSSESESCRAHGSVAEPVRLCHTRTSFVCSPHMPHESTRHSALTAAMELLVLLLFLSLPVLPAHCVVVPAAAVRLDLARADANLTGHELIRRAVQRSLARPVVAAAVGGGGGGRRVGATAASEAPLAPGGGEYLVKLGIGTPQHFFSAAVDTATDLVWLQCQPCISCFRQLDPVFNPRLSSSFAVVPCRSDTCGQLDEHRHDDDACEYTYKYSGNSVTKGTLAIDKLAVGTNVFHGVVFGCSDSSAGGPPAQASGLVGLGRGPLSLVSQLSVRRFMYCLPPPMSSTPGKLVLGAAVDAVRNVSDRVSITMSSSTRYPSYYYLNLDGLAVGDQTPRMFTTATASSSSSSPATPGGASGGGGNASAYGMIVDVASTISFLEASLYDELADDLEEEIRLPRATASRRLGLDLCFILPEGVGMDRVYVPSVSLSFDGRWLELERDRLFVEDGRMMCLMVGRTHGVSILGNFQQQNMHVLYNLRRGKITFAKASCESLQ</sequence>
<dbReference type="GO" id="GO:0006508">
    <property type="term" value="P:proteolysis"/>
    <property type="evidence" value="ECO:0007669"/>
    <property type="project" value="UniProtKB-KW"/>
</dbReference>
<evidence type="ECO:0000256" key="6">
    <source>
        <dbReference type="ARBA" id="ARBA00023180"/>
    </source>
</evidence>
<name>A0A835BXW8_9POAL</name>
<dbReference type="InterPro" id="IPR001969">
    <property type="entry name" value="Aspartic_peptidase_AS"/>
</dbReference>
<dbReference type="InterPro" id="IPR051708">
    <property type="entry name" value="Plant_Aspart_Prot_A1"/>
</dbReference>
<keyword evidence="10" id="KW-0812">Transmembrane</keyword>
<reference evidence="12" key="1">
    <citation type="submission" date="2020-07" db="EMBL/GenBank/DDBJ databases">
        <title>Genome sequence and genetic diversity analysis of an under-domesticated orphan crop, white fonio (Digitaria exilis).</title>
        <authorList>
            <person name="Bennetzen J.L."/>
            <person name="Chen S."/>
            <person name="Ma X."/>
            <person name="Wang X."/>
            <person name="Yssel A.E.J."/>
            <person name="Chaluvadi S.R."/>
            <person name="Johnson M."/>
            <person name="Gangashetty P."/>
            <person name="Hamidou F."/>
            <person name="Sanogo M.D."/>
            <person name="Zwaenepoel A."/>
            <person name="Wallace J."/>
            <person name="Van De Peer Y."/>
            <person name="Van Deynze A."/>
        </authorList>
    </citation>
    <scope>NUCLEOTIDE SEQUENCE</scope>
    <source>
        <tissue evidence="12">Leaves</tissue>
    </source>
</reference>
<dbReference type="FunFam" id="2.40.70.10:FF:000016">
    <property type="entry name" value="Probable aspartic protease At2g35615"/>
    <property type="match status" value="1"/>
</dbReference>
<protein>
    <recommendedName>
        <fullName evidence="11">Peptidase A1 domain-containing protein</fullName>
    </recommendedName>
</protein>
<organism evidence="12 13">
    <name type="scientific">Digitaria exilis</name>
    <dbReference type="NCBI Taxonomy" id="1010633"/>
    <lineage>
        <taxon>Eukaryota</taxon>
        <taxon>Viridiplantae</taxon>
        <taxon>Streptophyta</taxon>
        <taxon>Embryophyta</taxon>
        <taxon>Tracheophyta</taxon>
        <taxon>Spermatophyta</taxon>
        <taxon>Magnoliopsida</taxon>
        <taxon>Liliopsida</taxon>
        <taxon>Poales</taxon>
        <taxon>Poaceae</taxon>
        <taxon>PACMAD clade</taxon>
        <taxon>Panicoideae</taxon>
        <taxon>Panicodae</taxon>
        <taxon>Paniceae</taxon>
        <taxon>Anthephorinae</taxon>
        <taxon>Digitaria</taxon>
    </lineage>
</organism>
<evidence type="ECO:0000256" key="5">
    <source>
        <dbReference type="ARBA" id="ARBA00022801"/>
    </source>
</evidence>
<gene>
    <name evidence="12" type="ORF">HU200_027415</name>
</gene>
<feature type="active site" evidence="7">
    <location>
        <position position="192"/>
    </location>
</feature>
<evidence type="ECO:0000259" key="11">
    <source>
        <dbReference type="PROSITE" id="PS51767"/>
    </source>
</evidence>
<evidence type="ECO:0000256" key="8">
    <source>
        <dbReference type="RuleBase" id="RU000454"/>
    </source>
</evidence>
<dbReference type="Proteomes" id="UP000636709">
    <property type="component" value="Unassembled WGS sequence"/>
</dbReference>
<accession>A0A835BXW8</accession>
<dbReference type="InterPro" id="IPR021109">
    <property type="entry name" value="Peptidase_aspartic_dom_sf"/>
</dbReference>
<evidence type="ECO:0000256" key="7">
    <source>
        <dbReference type="PIRSR" id="PIRSR601461-1"/>
    </source>
</evidence>
<keyword evidence="3" id="KW-0732">Signal</keyword>
<feature type="active site" evidence="7">
    <location>
        <position position="400"/>
    </location>
</feature>
<feature type="domain" description="Peptidase A1" evidence="11">
    <location>
        <begin position="174"/>
        <end position="517"/>
    </location>
</feature>
<evidence type="ECO:0000256" key="2">
    <source>
        <dbReference type="ARBA" id="ARBA00022670"/>
    </source>
</evidence>
<evidence type="ECO:0000256" key="9">
    <source>
        <dbReference type="SAM" id="MobiDB-lite"/>
    </source>
</evidence>
<keyword evidence="4 8" id="KW-0064">Aspartyl protease</keyword>